<comment type="caution">
    <text evidence="1">The sequence shown here is derived from an EMBL/GenBank/DDBJ whole genome shotgun (WGS) entry which is preliminary data.</text>
</comment>
<dbReference type="AlphaFoldDB" id="A0A151Z9I5"/>
<name>A0A151Z9I5_TIELA</name>
<evidence type="ECO:0000313" key="2">
    <source>
        <dbReference type="Proteomes" id="UP000076078"/>
    </source>
</evidence>
<gene>
    <name evidence="1" type="ORF">DLAC_09231</name>
</gene>
<dbReference type="Proteomes" id="UP000076078">
    <property type="component" value="Unassembled WGS sequence"/>
</dbReference>
<dbReference type="InParanoid" id="A0A151Z9I5"/>
<evidence type="ECO:0000313" key="1">
    <source>
        <dbReference type="EMBL" id="KYQ90602.1"/>
    </source>
</evidence>
<dbReference type="EMBL" id="LODT01000037">
    <property type="protein sequence ID" value="KYQ90602.1"/>
    <property type="molecule type" value="Genomic_DNA"/>
</dbReference>
<protein>
    <submittedName>
        <fullName evidence="1">Uncharacterized protein</fullName>
    </submittedName>
</protein>
<sequence>MTPTKNENIQEQYVDLSLLKCNIWAKYQNDKFVVKQTHYNPDEGFIQVNTFNDTKDRIRKEIKLNEDEEEIYADFSVSRYYFDIDSEITVYVDCAFYEEIGEHALYGSVKTNSINYEKLLKFSQNYGNPKPVKSKIIHFLEISDDFKAINLPSTKNQFSAPDLISHDPFYFGFR</sequence>
<reference evidence="1 2" key="1">
    <citation type="submission" date="2015-12" db="EMBL/GenBank/DDBJ databases">
        <title>Dictyostelia acquired genes for synthesis and detection of signals that induce cell-type specialization by lateral gene transfer from prokaryotes.</title>
        <authorList>
            <person name="Gloeckner G."/>
            <person name="Schaap P."/>
        </authorList>
    </citation>
    <scope>NUCLEOTIDE SEQUENCE [LARGE SCALE GENOMIC DNA]</scope>
    <source>
        <strain evidence="1 2">TK</strain>
    </source>
</reference>
<dbReference type="FunCoup" id="A0A151Z9I5">
    <property type="interactions" value="124"/>
</dbReference>
<organism evidence="1 2">
    <name type="scientific">Tieghemostelium lacteum</name>
    <name type="common">Slime mold</name>
    <name type="synonym">Dictyostelium lacteum</name>
    <dbReference type="NCBI Taxonomy" id="361077"/>
    <lineage>
        <taxon>Eukaryota</taxon>
        <taxon>Amoebozoa</taxon>
        <taxon>Evosea</taxon>
        <taxon>Eumycetozoa</taxon>
        <taxon>Dictyostelia</taxon>
        <taxon>Dictyosteliales</taxon>
        <taxon>Raperosteliaceae</taxon>
        <taxon>Tieghemostelium</taxon>
    </lineage>
</organism>
<accession>A0A151Z9I5</accession>
<keyword evidence="2" id="KW-1185">Reference proteome</keyword>
<proteinExistence type="predicted"/>